<dbReference type="AlphaFoldDB" id="A0ABC9TIV3"/>
<name>A0ABC9TIV3_ENTFL</name>
<accession>A0ABC9TIV3</accession>
<proteinExistence type="predicted"/>
<dbReference type="Proteomes" id="UP000015750">
    <property type="component" value="Unassembled WGS sequence"/>
</dbReference>
<gene>
    <name evidence="1" type="ORF">D358_02542</name>
</gene>
<evidence type="ECO:0000313" key="2">
    <source>
        <dbReference type="Proteomes" id="UP000015750"/>
    </source>
</evidence>
<dbReference type="EMBL" id="ATIR01000098">
    <property type="protein sequence ID" value="EPI05075.1"/>
    <property type="molecule type" value="Genomic_DNA"/>
</dbReference>
<organism evidence="1 2">
    <name type="scientific">Enterococcus faecalis RP2S-4</name>
    <dbReference type="NCBI Taxonomy" id="1244145"/>
    <lineage>
        <taxon>Bacteria</taxon>
        <taxon>Bacillati</taxon>
        <taxon>Bacillota</taxon>
        <taxon>Bacilli</taxon>
        <taxon>Lactobacillales</taxon>
        <taxon>Enterococcaceae</taxon>
        <taxon>Enterococcus</taxon>
    </lineage>
</organism>
<evidence type="ECO:0000313" key="1">
    <source>
        <dbReference type="EMBL" id="EPI05075.1"/>
    </source>
</evidence>
<comment type="caution">
    <text evidence="1">The sequence shown here is derived from an EMBL/GenBank/DDBJ whole genome shotgun (WGS) entry which is preliminary data.</text>
</comment>
<protein>
    <submittedName>
        <fullName evidence="1">Uncharacterized protein</fullName>
    </submittedName>
</protein>
<sequence length="74" mass="8290">MIEVNGLSDSIFEAMMINAQNKIVQDIMNAASTGKTSVVVKEKGATAPFLMQLEEEGVFHLDDEDGKIKLFWEW</sequence>
<reference evidence="1 2" key="1">
    <citation type="submission" date="2013-06" db="EMBL/GenBank/DDBJ databases">
        <authorList>
            <person name="Weinstock G."/>
            <person name="Sodergren E."/>
            <person name="Lobos E.A."/>
            <person name="Fulton L."/>
            <person name="Fulton R."/>
            <person name="Courtney L."/>
            <person name="Fronick C."/>
            <person name="O'Laughlin M."/>
            <person name="Godfrey J."/>
            <person name="Wilson R.M."/>
            <person name="Miner T."/>
            <person name="Farmer C."/>
            <person name="Delehaunty K."/>
            <person name="Cordes M."/>
            <person name="Minx P."/>
            <person name="Tomlinson C."/>
            <person name="Chen J."/>
            <person name="Wollam A."/>
            <person name="Pepin K.H."/>
            <person name="Bhonagiri V."/>
            <person name="Zhang X."/>
            <person name="Warren W."/>
            <person name="Mitreva M."/>
            <person name="Mardis E.R."/>
            <person name="Wilson R.K."/>
        </authorList>
    </citation>
    <scope>NUCLEOTIDE SEQUENCE [LARGE SCALE GENOMIC DNA]</scope>
    <source>
        <strain evidence="1 2">RP2S-4</strain>
    </source>
</reference>
<dbReference type="RefSeq" id="WP_010821117.1">
    <property type="nucleotide sequence ID" value="NZ_KE351851.1"/>
</dbReference>